<dbReference type="FunFam" id="1.20.1250.20:FF:000196">
    <property type="entry name" value="MFS toxin efflux pump (AflT)"/>
    <property type="match status" value="1"/>
</dbReference>
<evidence type="ECO:0000259" key="6">
    <source>
        <dbReference type="PROSITE" id="PS50850"/>
    </source>
</evidence>
<keyword evidence="2 5" id="KW-0812">Transmembrane</keyword>
<evidence type="ECO:0000313" key="7">
    <source>
        <dbReference type="EMBL" id="KAF2396144.1"/>
    </source>
</evidence>
<dbReference type="PANTHER" id="PTHR23501:SF199">
    <property type="entry name" value="MFS EFFLUX TRANSPORTER INPD-RELATED"/>
    <property type="match status" value="1"/>
</dbReference>
<feature type="transmembrane region" description="Helical" evidence="5">
    <location>
        <begin position="37"/>
        <end position="61"/>
    </location>
</feature>
<feature type="transmembrane region" description="Helical" evidence="5">
    <location>
        <begin position="497"/>
        <end position="519"/>
    </location>
</feature>
<dbReference type="Proteomes" id="UP000799640">
    <property type="component" value="Unassembled WGS sequence"/>
</dbReference>
<evidence type="ECO:0000256" key="3">
    <source>
        <dbReference type="ARBA" id="ARBA00022989"/>
    </source>
</evidence>
<evidence type="ECO:0000313" key="8">
    <source>
        <dbReference type="Proteomes" id="UP000799640"/>
    </source>
</evidence>
<feature type="domain" description="Major facilitator superfamily (MFS) profile" evidence="6">
    <location>
        <begin position="38"/>
        <end position="527"/>
    </location>
</feature>
<dbReference type="InterPro" id="IPR020846">
    <property type="entry name" value="MFS_dom"/>
</dbReference>
<feature type="transmembrane region" description="Helical" evidence="5">
    <location>
        <begin position="160"/>
        <end position="179"/>
    </location>
</feature>
<name>A0A6G1HJR5_9PEZI</name>
<feature type="transmembrane region" description="Helical" evidence="5">
    <location>
        <begin position="103"/>
        <end position="122"/>
    </location>
</feature>
<feature type="transmembrane region" description="Helical" evidence="5">
    <location>
        <begin position="340"/>
        <end position="359"/>
    </location>
</feature>
<evidence type="ECO:0000256" key="5">
    <source>
        <dbReference type="SAM" id="Phobius"/>
    </source>
</evidence>
<gene>
    <name evidence="7" type="ORF">EJ06DRAFT_484041</name>
</gene>
<dbReference type="GO" id="GO:0005886">
    <property type="term" value="C:plasma membrane"/>
    <property type="evidence" value="ECO:0007669"/>
    <property type="project" value="TreeGrafter"/>
</dbReference>
<dbReference type="Gene3D" id="1.20.1250.20">
    <property type="entry name" value="MFS general substrate transporter like domains"/>
    <property type="match status" value="2"/>
</dbReference>
<keyword evidence="4 5" id="KW-0472">Membrane</keyword>
<feature type="transmembrane region" description="Helical" evidence="5">
    <location>
        <begin position="366"/>
        <end position="384"/>
    </location>
</feature>
<feature type="transmembrane region" description="Helical" evidence="5">
    <location>
        <begin position="299"/>
        <end position="320"/>
    </location>
</feature>
<feature type="transmembrane region" description="Helical" evidence="5">
    <location>
        <begin position="73"/>
        <end position="91"/>
    </location>
</feature>
<dbReference type="AlphaFoldDB" id="A0A6G1HJR5"/>
<feature type="transmembrane region" description="Helical" evidence="5">
    <location>
        <begin position="191"/>
        <end position="211"/>
    </location>
</feature>
<dbReference type="InterPro" id="IPR036259">
    <property type="entry name" value="MFS_trans_sf"/>
</dbReference>
<evidence type="ECO:0000256" key="4">
    <source>
        <dbReference type="ARBA" id="ARBA00023136"/>
    </source>
</evidence>
<dbReference type="PROSITE" id="PS50850">
    <property type="entry name" value="MFS"/>
    <property type="match status" value="1"/>
</dbReference>
<proteinExistence type="predicted"/>
<feature type="transmembrane region" description="Helical" evidence="5">
    <location>
        <begin position="396"/>
        <end position="415"/>
    </location>
</feature>
<feature type="transmembrane region" description="Helical" evidence="5">
    <location>
        <begin position="427"/>
        <end position="450"/>
    </location>
</feature>
<sequence length="558" mass="60101">MPAAAVSATHDEKLASSTRSTASKDDIVELSPWKFTLVLIALCLTVLCMALDNTIIATAIPKITDHFHVLEDVGWYGSAYLLTLCAVPLLYGKLYAFYSLKAVFLSSVAWFEVGSLICGAAPTSTALIVGRAIAGVGAAGIFTGALLIIAATVPLQKRPAYTGLIGAMYGIAGVAGPLLGGAFTDHVSWRWCFYINLPIGGIAVLFVVLFLRLPPNSDNRGLRQLFREMDIPGTILFMPAIVCILLALQWGGSKYPWSSGRIIALIVLFALLIIGFLIIQFFQGEKATIPFRLIRNRDVWGASVFGFSLGAAFFAVIYYLPIWFQAVKGASAVHSSIMNLPLILGVTIFSACTGVLVSITRHYIPFMFASAVLMAIGAGLLTTFETNTGHSKWIGYQAIFGIGVGLGIQQTPIIIQNCLPQADVPIGTAIILFAQTLGGAVFISVSQNIFTNKLISNLKAVVPEIDPNFVLRVGATELKNKVPKALLPRVLEQYSDALTNCLYPAAAAGALAFVGVVAVRWKKIRKTPKEDIKKEEVKVEESKEEEAIAVDLEKAEER</sequence>
<feature type="transmembrane region" description="Helical" evidence="5">
    <location>
        <begin position="128"/>
        <end position="153"/>
    </location>
</feature>
<accession>A0A6G1HJR5</accession>
<dbReference type="EMBL" id="ML996708">
    <property type="protein sequence ID" value="KAF2396144.1"/>
    <property type="molecule type" value="Genomic_DNA"/>
</dbReference>
<dbReference type="SUPFAM" id="SSF103473">
    <property type="entry name" value="MFS general substrate transporter"/>
    <property type="match status" value="1"/>
</dbReference>
<dbReference type="Pfam" id="PF07690">
    <property type="entry name" value="MFS_1"/>
    <property type="match status" value="1"/>
</dbReference>
<feature type="transmembrane region" description="Helical" evidence="5">
    <location>
        <begin position="231"/>
        <end position="250"/>
    </location>
</feature>
<dbReference type="InterPro" id="IPR011701">
    <property type="entry name" value="MFS"/>
</dbReference>
<reference evidence="7" key="1">
    <citation type="journal article" date="2020" name="Stud. Mycol.">
        <title>101 Dothideomycetes genomes: a test case for predicting lifestyles and emergence of pathogens.</title>
        <authorList>
            <person name="Haridas S."/>
            <person name="Albert R."/>
            <person name="Binder M."/>
            <person name="Bloem J."/>
            <person name="Labutti K."/>
            <person name="Salamov A."/>
            <person name="Andreopoulos B."/>
            <person name="Baker S."/>
            <person name="Barry K."/>
            <person name="Bills G."/>
            <person name="Bluhm B."/>
            <person name="Cannon C."/>
            <person name="Castanera R."/>
            <person name="Culley D."/>
            <person name="Daum C."/>
            <person name="Ezra D."/>
            <person name="Gonzalez J."/>
            <person name="Henrissat B."/>
            <person name="Kuo A."/>
            <person name="Liang C."/>
            <person name="Lipzen A."/>
            <person name="Lutzoni F."/>
            <person name="Magnuson J."/>
            <person name="Mondo S."/>
            <person name="Nolan M."/>
            <person name="Ohm R."/>
            <person name="Pangilinan J."/>
            <person name="Park H.-J."/>
            <person name="Ramirez L."/>
            <person name="Alfaro M."/>
            <person name="Sun H."/>
            <person name="Tritt A."/>
            <person name="Yoshinaga Y."/>
            <person name="Zwiers L.-H."/>
            <person name="Turgeon B."/>
            <person name="Goodwin S."/>
            <person name="Spatafora J."/>
            <person name="Crous P."/>
            <person name="Grigoriev I."/>
        </authorList>
    </citation>
    <scope>NUCLEOTIDE SEQUENCE</scope>
    <source>
        <strain evidence="7">CBS 262.69</strain>
    </source>
</reference>
<dbReference type="GO" id="GO:0022857">
    <property type="term" value="F:transmembrane transporter activity"/>
    <property type="evidence" value="ECO:0007669"/>
    <property type="project" value="InterPro"/>
</dbReference>
<dbReference type="OrthoDB" id="10021397at2759"/>
<evidence type="ECO:0000256" key="2">
    <source>
        <dbReference type="ARBA" id="ARBA00022692"/>
    </source>
</evidence>
<dbReference type="CDD" id="cd17502">
    <property type="entry name" value="MFS_Azr1_MDR_like"/>
    <property type="match status" value="1"/>
</dbReference>
<dbReference type="PRINTS" id="PR01036">
    <property type="entry name" value="TCRTETB"/>
</dbReference>
<dbReference type="PANTHER" id="PTHR23501">
    <property type="entry name" value="MAJOR FACILITATOR SUPERFAMILY"/>
    <property type="match status" value="1"/>
</dbReference>
<keyword evidence="3 5" id="KW-1133">Transmembrane helix</keyword>
<evidence type="ECO:0000256" key="1">
    <source>
        <dbReference type="ARBA" id="ARBA00004141"/>
    </source>
</evidence>
<feature type="transmembrane region" description="Helical" evidence="5">
    <location>
        <begin position="262"/>
        <end position="279"/>
    </location>
</feature>
<protein>
    <submittedName>
        <fullName evidence="7">MFS transporter</fullName>
    </submittedName>
</protein>
<comment type="subcellular location">
    <subcellularLocation>
        <location evidence="1">Membrane</location>
        <topology evidence="1">Multi-pass membrane protein</topology>
    </subcellularLocation>
</comment>
<keyword evidence="8" id="KW-1185">Reference proteome</keyword>
<organism evidence="7 8">
    <name type="scientific">Trichodelitschia bisporula</name>
    <dbReference type="NCBI Taxonomy" id="703511"/>
    <lineage>
        <taxon>Eukaryota</taxon>
        <taxon>Fungi</taxon>
        <taxon>Dikarya</taxon>
        <taxon>Ascomycota</taxon>
        <taxon>Pezizomycotina</taxon>
        <taxon>Dothideomycetes</taxon>
        <taxon>Dothideomycetes incertae sedis</taxon>
        <taxon>Phaeotrichales</taxon>
        <taxon>Phaeotrichaceae</taxon>
        <taxon>Trichodelitschia</taxon>
    </lineage>
</organism>
<dbReference type="FunFam" id="1.20.1720.10:FF:000012">
    <property type="entry name" value="MFS toxin efflux pump (AflT)"/>
    <property type="match status" value="1"/>
</dbReference>